<keyword evidence="1" id="KW-0805">Transcription regulation</keyword>
<dbReference type="SUPFAM" id="SSF47413">
    <property type="entry name" value="lambda repressor-like DNA-binding domains"/>
    <property type="match status" value="1"/>
</dbReference>
<accession>A0ABR7AKE2</accession>
<sequence length="323" mass="35861">MTEKVFPSRNRVKNAPLLTTIVATRDSDLPPQRATSASYESAIVRNAFWYAALMTHIYVTFAAPVNVNIPHAMRHFMRHECSMRKNVPDVLKERLSAKIAEKNMSAREVSIAALNKPDAIRAILAGHMPGLDRLDAIADILDTTSDWLLGRDQGIERTIPADGHTTLEALRRLPKTLPIYGTALGADLEFDGCNGIVVTVEQTEVHMSAPLDFMTRPIGVTGRPDLYVVSVSGHSMEPRFDAGSRVLVDPKRSPGVGDDVVVQLRGPTFDGEEIRHVLIKQLVRRRPTVVILRQFNPAAEFEVPNEQVSSVHRVMPWDEAMGY</sequence>
<feature type="transmembrane region" description="Helical" evidence="4">
    <location>
        <begin position="47"/>
        <end position="69"/>
    </location>
</feature>
<evidence type="ECO:0000256" key="2">
    <source>
        <dbReference type="ARBA" id="ARBA00023125"/>
    </source>
</evidence>
<dbReference type="InterPro" id="IPR010982">
    <property type="entry name" value="Lambda_DNA-bd_dom_sf"/>
</dbReference>
<dbReference type="RefSeq" id="WP_187502711.1">
    <property type="nucleotide sequence ID" value="NZ_CP162536.1"/>
</dbReference>
<keyword evidence="4" id="KW-0812">Transmembrane</keyword>
<proteinExistence type="predicted"/>
<dbReference type="InterPro" id="IPR001387">
    <property type="entry name" value="Cro/C1-type_HTH"/>
</dbReference>
<evidence type="ECO:0000259" key="5">
    <source>
        <dbReference type="PROSITE" id="PS50943"/>
    </source>
</evidence>
<dbReference type="Proteomes" id="UP000597613">
    <property type="component" value="Unassembled WGS sequence"/>
</dbReference>
<name>A0ABR7AKE2_9SPHN</name>
<dbReference type="Pfam" id="PF00717">
    <property type="entry name" value="Peptidase_S24"/>
    <property type="match status" value="1"/>
</dbReference>
<evidence type="ECO:0000256" key="4">
    <source>
        <dbReference type="SAM" id="Phobius"/>
    </source>
</evidence>
<dbReference type="CDD" id="cd00093">
    <property type="entry name" value="HTH_XRE"/>
    <property type="match status" value="1"/>
</dbReference>
<feature type="domain" description="HTH cro/C1-type" evidence="5">
    <location>
        <begin position="119"/>
        <end position="148"/>
    </location>
</feature>
<evidence type="ECO:0000256" key="1">
    <source>
        <dbReference type="ARBA" id="ARBA00023015"/>
    </source>
</evidence>
<protein>
    <submittedName>
        <fullName evidence="6">LexA family transcriptional regulator</fullName>
    </submittedName>
</protein>
<dbReference type="PANTHER" id="PTHR40661:SF3">
    <property type="entry name" value="FELS-1 PROPHAGE TRANSCRIPTIONAL REGULATOR"/>
    <property type="match status" value="1"/>
</dbReference>
<gene>
    <name evidence="6" type="ORF">H8S47_04430</name>
</gene>
<reference evidence="6 7" key="1">
    <citation type="submission" date="2020-08" db="EMBL/GenBank/DDBJ databases">
        <title>Putative novel bacterial strains isolated from necrotic wheat leaf tissues caused by Xanthomonas translucens.</title>
        <authorList>
            <person name="Tambong J.T."/>
        </authorList>
    </citation>
    <scope>NUCLEOTIDE SEQUENCE [LARGE SCALE GENOMIC DNA]</scope>
    <source>
        <strain evidence="7">DOAB 1063</strain>
    </source>
</reference>
<dbReference type="PANTHER" id="PTHR40661">
    <property type="match status" value="1"/>
</dbReference>
<keyword evidence="3" id="KW-0804">Transcription</keyword>
<dbReference type="SUPFAM" id="SSF51306">
    <property type="entry name" value="LexA/Signal peptidase"/>
    <property type="match status" value="1"/>
</dbReference>
<dbReference type="CDD" id="cd06529">
    <property type="entry name" value="S24_LexA-like"/>
    <property type="match status" value="1"/>
</dbReference>
<comment type="caution">
    <text evidence="6">The sequence shown here is derived from an EMBL/GenBank/DDBJ whole genome shotgun (WGS) entry which is preliminary data.</text>
</comment>
<keyword evidence="4" id="KW-0472">Membrane</keyword>
<dbReference type="EMBL" id="JACONT010000006">
    <property type="protein sequence ID" value="MBC3940929.1"/>
    <property type="molecule type" value="Genomic_DNA"/>
</dbReference>
<evidence type="ECO:0000313" key="6">
    <source>
        <dbReference type="EMBL" id="MBC3940929.1"/>
    </source>
</evidence>
<keyword evidence="2" id="KW-0238">DNA-binding</keyword>
<keyword evidence="7" id="KW-1185">Reference proteome</keyword>
<evidence type="ECO:0000256" key="3">
    <source>
        <dbReference type="ARBA" id="ARBA00023163"/>
    </source>
</evidence>
<dbReference type="InterPro" id="IPR039418">
    <property type="entry name" value="LexA-like"/>
</dbReference>
<dbReference type="Gene3D" id="1.10.260.40">
    <property type="entry name" value="lambda repressor-like DNA-binding domains"/>
    <property type="match status" value="1"/>
</dbReference>
<dbReference type="InterPro" id="IPR036286">
    <property type="entry name" value="LexA/Signal_pep-like_sf"/>
</dbReference>
<dbReference type="PROSITE" id="PS50943">
    <property type="entry name" value="HTH_CROC1"/>
    <property type="match status" value="1"/>
</dbReference>
<dbReference type="InterPro" id="IPR015927">
    <property type="entry name" value="Peptidase_S24_S26A/B/C"/>
</dbReference>
<evidence type="ECO:0000313" key="7">
    <source>
        <dbReference type="Proteomes" id="UP000597613"/>
    </source>
</evidence>
<keyword evidence="4" id="KW-1133">Transmembrane helix</keyword>
<dbReference type="Gene3D" id="2.10.109.10">
    <property type="entry name" value="Umud Fragment, subunit A"/>
    <property type="match status" value="1"/>
</dbReference>
<organism evidence="6 7">
    <name type="scientific">Sphingomonas albertensis</name>
    <dbReference type="NCBI Taxonomy" id="2762591"/>
    <lineage>
        <taxon>Bacteria</taxon>
        <taxon>Pseudomonadati</taxon>
        <taxon>Pseudomonadota</taxon>
        <taxon>Alphaproteobacteria</taxon>
        <taxon>Sphingomonadales</taxon>
        <taxon>Sphingomonadaceae</taxon>
        <taxon>Sphingomonas</taxon>
    </lineage>
</organism>